<dbReference type="RefSeq" id="WP_147927088.1">
    <property type="nucleotide sequence ID" value="NZ_VKAC01000008.1"/>
</dbReference>
<dbReference type="OrthoDB" id="3393679at2"/>
<name>A0A5C8ZC97_9ACTN</name>
<feature type="domain" description="AMIN-like" evidence="1">
    <location>
        <begin position="37"/>
        <end position="162"/>
    </location>
</feature>
<dbReference type="AlphaFoldDB" id="A0A5C8ZC97"/>
<organism evidence="2 3">
    <name type="scientific">Quadrisphaera setariae</name>
    <dbReference type="NCBI Taxonomy" id="2593304"/>
    <lineage>
        <taxon>Bacteria</taxon>
        <taxon>Bacillati</taxon>
        <taxon>Actinomycetota</taxon>
        <taxon>Actinomycetes</taxon>
        <taxon>Kineosporiales</taxon>
        <taxon>Kineosporiaceae</taxon>
        <taxon>Quadrisphaera</taxon>
    </lineage>
</organism>
<reference evidence="2 3" key="1">
    <citation type="submission" date="2019-07" db="EMBL/GenBank/DDBJ databases">
        <title>Quadrisphaera sp. strain DD2A genome sequencing and assembly.</title>
        <authorList>
            <person name="Kim I."/>
        </authorList>
    </citation>
    <scope>NUCLEOTIDE SEQUENCE [LARGE SCALE GENOMIC DNA]</scope>
    <source>
        <strain evidence="2 3">DD2A</strain>
    </source>
</reference>
<protein>
    <recommendedName>
        <fullName evidence="1">AMIN-like domain-containing protein</fullName>
    </recommendedName>
</protein>
<proteinExistence type="predicted"/>
<comment type="caution">
    <text evidence="2">The sequence shown here is derived from an EMBL/GenBank/DDBJ whole genome shotgun (WGS) entry which is preliminary data.</text>
</comment>
<dbReference type="EMBL" id="VKAC01000008">
    <property type="protein sequence ID" value="TXR55512.1"/>
    <property type="molecule type" value="Genomic_DNA"/>
</dbReference>
<dbReference type="Proteomes" id="UP000321234">
    <property type="component" value="Unassembled WGS sequence"/>
</dbReference>
<dbReference type="InterPro" id="IPR056303">
    <property type="entry name" value="AMIN-like"/>
</dbReference>
<sequence>MLVLGSAAGLPGAADAAASPARSAPVAAVLAAPAHSTVTGLRTGRHAGFDRVVIDLAGGVPDHRVRWLPRGEQLRADGSGDVVRLQGDRVLEVTLTGADRFQAASRTAPRLPAVRSTYLSPSFEATVQVGVGVRTVDGARGRVLRVFEVHGEHPRLVIDIVHPGR</sequence>
<dbReference type="Pfam" id="PF24837">
    <property type="entry name" value="AMIN-like"/>
    <property type="match status" value="1"/>
</dbReference>
<evidence type="ECO:0000313" key="3">
    <source>
        <dbReference type="Proteomes" id="UP000321234"/>
    </source>
</evidence>
<gene>
    <name evidence="2" type="ORF">FMM08_14495</name>
</gene>
<evidence type="ECO:0000259" key="1">
    <source>
        <dbReference type="Pfam" id="PF24837"/>
    </source>
</evidence>
<evidence type="ECO:0000313" key="2">
    <source>
        <dbReference type="EMBL" id="TXR55512.1"/>
    </source>
</evidence>
<accession>A0A5C8ZC97</accession>
<keyword evidence="3" id="KW-1185">Reference proteome</keyword>